<evidence type="ECO:0000256" key="2">
    <source>
        <dbReference type="ARBA" id="ARBA00022857"/>
    </source>
</evidence>
<comment type="similarity">
    <text evidence="1">Belongs to the short-chain dehydrogenases/reductases (SDR) family.</text>
</comment>
<dbReference type="Proteomes" id="UP000785200">
    <property type="component" value="Unassembled WGS sequence"/>
</dbReference>
<evidence type="ECO:0000256" key="1">
    <source>
        <dbReference type="ARBA" id="ARBA00006484"/>
    </source>
</evidence>
<dbReference type="Pfam" id="PF00106">
    <property type="entry name" value="adh_short"/>
    <property type="match status" value="1"/>
</dbReference>
<dbReference type="AlphaFoldDB" id="A0A9P7AU90"/>
<evidence type="ECO:0000256" key="3">
    <source>
        <dbReference type="ARBA" id="ARBA00023002"/>
    </source>
</evidence>
<accession>A0A9P7AU90</accession>
<dbReference type="PRINTS" id="PR00081">
    <property type="entry name" value="GDHRDH"/>
</dbReference>
<evidence type="ECO:0000313" key="4">
    <source>
        <dbReference type="EMBL" id="KAG0646559.1"/>
    </source>
</evidence>
<organism evidence="4 5">
    <name type="scientific">Hyphodiscus hymeniophilus</name>
    <dbReference type="NCBI Taxonomy" id="353542"/>
    <lineage>
        <taxon>Eukaryota</taxon>
        <taxon>Fungi</taxon>
        <taxon>Dikarya</taxon>
        <taxon>Ascomycota</taxon>
        <taxon>Pezizomycotina</taxon>
        <taxon>Leotiomycetes</taxon>
        <taxon>Helotiales</taxon>
        <taxon>Hyphodiscaceae</taxon>
        <taxon>Hyphodiscus</taxon>
    </lineage>
</organism>
<dbReference type="SUPFAM" id="SSF51735">
    <property type="entry name" value="NAD(P)-binding Rossmann-fold domains"/>
    <property type="match status" value="1"/>
</dbReference>
<evidence type="ECO:0000313" key="5">
    <source>
        <dbReference type="Proteomes" id="UP000785200"/>
    </source>
</evidence>
<reference evidence="4" key="1">
    <citation type="submission" date="2019-07" db="EMBL/GenBank/DDBJ databases">
        <title>Hyphodiscus hymeniophilus genome sequencing and assembly.</title>
        <authorList>
            <person name="Kramer G."/>
            <person name="Nodwell J."/>
        </authorList>
    </citation>
    <scope>NUCLEOTIDE SEQUENCE</scope>
    <source>
        <strain evidence="4">ATCC 34498</strain>
    </source>
</reference>
<dbReference type="InterPro" id="IPR002347">
    <property type="entry name" value="SDR_fam"/>
</dbReference>
<sequence length="313" mass="33327">MPSLFSAIFPPPPTFTEKDLQSLAGKVFIVTGAASGVGFELAKILYGAGGTVYIAARSTSRCEGAIQKIKNQAGNSKPVGRLESIVVDLADLASVKDAANEFLRRETRLDVLVHNAGVMMPPAGSKGKQGHGLEMATNCLAPYLLTILLEPLLIRTAASSPTLSVRVVFIVSLIQFGTPQGGVMFDSQGNPQTLSSKSDTYMQSKAGGALLAGEFAKRLESRNILSVRDLPGIASSIMKRVFKEPVYGAYTELYASLSPELKAEHNGGYIMAWGRIAQLPAHVAKGLKSTSQGGTGSAEKFFEHCDRETKGYK</sequence>
<protein>
    <submittedName>
        <fullName evidence="4">Short-chain dehydrogenase reductase</fullName>
    </submittedName>
</protein>
<keyword evidence="5" id="KW-1185">Reference proteome</keyword>
<dbReference type="InterPro" id="IPR036291">
    <property type="entry name" value="NAD(P)-bd_dom_sf"/>
</dbReference>
<dbReference type="OrthoDB" id="191139at2759"/>
<comment type="caution">
    <text evidence="4">The sequence shown here is derived from an EMBL/GenBank/DDBJ whole genome shotgun (WGS) entry which is preliminary data.</text>
</comment>
<dbReference type="PANTHER" id="PTHR24320:SF236">
    <property type="entry name" value="SHORT-CHAIN DEHYDROGENASE-RELATED"/>
    <property type="match status" value="1"/>
</dbReference>
<proteinExistence type="inferred from homology"/>
<gene>
    <name evidence="4" type="ORF">D0Z07_7586</name>
</gene>
<keyword evidence="3" id="KW-0560">Oxidoreductase</keyword>
<dbReference type="EMBL" id="VNKQ01000015">
    <property type="protein sequence ID" value="KAG0646559.1"/>
    <property type="molecule type" value="Genomic_DNA"/>
</dbReference>
<name>A0A9P7AU90_9HELO</name>
<dbReference type="PANTHER" id="PTHR24320">
    <property type="entry name" value="RETINOL DEHYDROGENASE"/>
    <property type="match status" value="1"/>
</dbReference>
<keyword evidence="2" id="KW-0521">NADP</keyword>
<dbReference type="Gene3D" id="3.40.50.720">
    <property type="entry name" value="NAD(P)-binding Rossmann-like Domain"/>
    <property type="match status" value="1"/>
</dbReference>
<dbReference type="GO" id="GO:0016491">
    <property type="term" value="F:oxidoreductase activity"/>
    <property type="evidence" value="ECO:0007669"/>
    <property type="project" value="UniProtKB-KW"/>
</dbReference>